<reference evidence="3" key="1">
    <citation type="journal article" date="2019" name="Int. J. Syst. Evol. Microbiol.">
        <title>The Global Catalogue of Microorganisms (GCM) 10K type strain sequencing project: providing services to taxonomists for standard genome sequencing and annotation.</title>
        <authorList>
            <consortium name="The Broad Institute Genomics Platform"/>
            <consortium name="The Broad Institute Genome Sequencing Center for Infectious Disease"/>
            <person name="Wu L."/>
            <person name="Ma J."/>
        </authorList>
    </citation>
    <scope>NUCLEOTIDE SEQUENCE [LARGE SCALE GENOMIC DNA]</scope>
    <source>
        <strain evidence="3">CCM 8905</strain>
    </source>
</reference>
<dbReference type="PANTHER" id="PTHR43685:SF2">
    <property type="entry name" value="GLYCOSYLTRANSFERASE 2-LIKE DOMAIN-CONTAINING PROTEIN"/>
    <property type="match status" value="1"/>
</dbReference>
<dbReference type="EMBL" id="JBHSSK010000024">
    <property type="protein sequence ID" value="MFC6207743.1"/>
    <property type="molecule type" value="Genomic_DNA"/>
</dbReference>
<dbReference type="PANTHER" id="PTHR43685">
    <property type="entry name" value="GLYCOSYLTRANSFERASE"/>
    <property type="match status" value="1"/>
</dbReference>
<gene>
    <name evidence="2" type="ORF">ACFP1G_09710</name>
</gene>
<dbReference type="Pfam" id="PF00535">
    <property type="entry name" value="Glycos_transf_2"/>
    <property type="match status" value="1"/>
</dbReference>
<dbReference type="RefSeq" id="WP_164508723.1">
    <property type="nucleotide sequence ID" value="NZ_JBHSSK010000024.1"/>
</dbReference>
<comment type="caution">
    <text evidence="2">The sequence shown here is derived from an EMBL/GenBank/DDBJ whole genome shotgun (WGS) entry which is preliminary data.</text>
</comment>
<evidence type="ECO:0000259" key="1">
    <source>
        <dbReference type="Pfam" id="PF00535"/>
    </source>
</evidence>
<feature type="domain" description="Glycosyltransferase 2-like" evidence="1">
    <location>
        <begin position="7"/>
        <end position="139"/>
    </location>
</feature>
<evidence type="ECO:0000313" key="3">
    <source>
        <dbReference type="Proteomes" id="UP001596254"/>
    </source>
</evidence>
<dbReference type="InterPro" id="IPR029044">
    <property type="entry name" value="Nucleotide-diphossugar_trans"/>
</dbReference>
<dbReference type="InterPro" id="IPR001173">
    <property type="entry name" value="Glyco_trans_2-like"/>
</dbReference>
<dbReference type="Proteomes" id="UP001596254">
    <property type="component" value="Unassembled WGS sequence"/>
</dbReference>
<sequence length="333" mass="37903">MKSPYFSIIIPVYNAAHFLERCLTSVLSQTFTDFEILAVDDGSTDASLAVLQQFTVKTTTLQVLSQANAGVSAARNAGLKVARGQYVLFLDPDDYLAADALAILKKQLVSRPDIACFNVLLASYNRTYAMALNERFARPQLFAAPSFLEVIFTQGGFRGYACNKAYRRAAIQGMYFDEHVAYLEDELFNVQLIQRVTTILCLPEPLYVYWQHAESLVNSGFNPKKITAIQAVNRMLTSVPTAFQTDLEVRRNRLIIELASSALRSHRQEFKQLRAMYCRLSPRCQHWVYGPANRTILRVANWHFEGAARLFCVKESLVKSRLFYWLRCRLARP</sequence>
<evidence type="ECO:0000313" key="2">
    <source>
        <dbReference type="EMBL" id="MFC6207743.1"/>
    </source>
</evidence>
<dbReference type="CDD" id="cd00761">
    <property type="entry name" value="Glyco_tranf_GTA_type"/>
    <property type="match status" value="1"/>
</dbReference>
<name>A0ABW1SUF7_9LACO</name>
<dbReference type="Gene3D" id="3.90.550.10">
    <property type="entry name" value="Spore Coat Polysaccharide Biosynthesis Protein SpsA, Chain A"/>
    <property type="match status" value="1"/>
</dbReference>
<keyword evidence="3" id="KW-1185">Reference proteome</keyword>
<accession>A0ABW1SUF7</accession>
<proteinExistence type="predicted"/>
<dbReference type="InterPro" id="IPR050834">
    <property type="entry name" value="Glycosyltransf_2"/>
</dbReference>
<organism evidence="2 3">
    <name type="scientific">Levilactobacillus tongjiangensis</name>
    <dbReference type="NCBI Taxonomy" id="2486023"/>
    <lineage>
        <taxon>Bacteria</taxon>
        <taxon>Bacillati</taxon>
        <taxon>Bacillota</taxon>
        <taxon>Bacilli</taxon>
        <taxon>Lactobacillales</taxon>
        <taxon>Lactobacillaceae</taxon>
        <taxon>Levilactobacillus</taxon>
    </lineage>
</organism>
<dbReference type="SUPFAM" id="SSF53448">
    <property type="entry name" value="Nucleotide-diphospho-sugar transferases"/>
    <property type="match status" value="1"/>
</dbReference>
<protein>
    <submittedName>
        <fullName evidence="2">Glycosyltransferase family 2 protein</fullName>
    </submittedName>
</protein>